<gene>
    <name evidence="2 4" type="primary">Gng7</name>
    <name evidence="2" type="ORF">rCG_29273</name>
</gene>
<accession>A6K8D6</accession>
<evidence type="ECO:0000313" key="3">
    <source>
        <dbReference type="Proteomes" id="UP000234681"/>
    </source>
</evidence>
<evidence type="ECO:0000313" key="2">
    <source>
        <dbReference type="EMBL" id="EDL89206.1"/>
    </source>
</evidence>
<feature type="region of interest" description="Disordered" evidence="1">
    <location>
        <begin position="1"/>
        <end position="33"/>
    </location>
</feature>
<dbReference type="Proteomes" id="UP000234681">
    <property type="component" value="Chromosome 7"/>
</dbReference>
<dbReference type="EMBL" id="CH474029">
    <property type="protein sequence ID" value="EDL89206.1"/>
    <property type="molecule type" value="Genomic_DNA"/>
</dbReference>
<evidence type="ECO:0000313" key="4">
    <source>
        <dbReference type="RGD" id="61860"/>
    </source>
</evidence>
<reference evidence="3" key="3">
    <citation type="submission" date="2005-09" db="EMBL/GenBank/DDBJ databases">
        <authorList>
            <person name="Mural R.J."/>
            <person name="Li P.W."/>
            <person name="Adams M.D."/>
            <person name="Amanatides P.G."/>
            <person name="Baden-Tillson H."/>
            <person name="Barnstead M."/>
            <person name="Chin S.H."/>
            <person name="Dew I."/>
            <person name="Evans C.A."/>
            <person name="Ferriera S."/>
            <person name="Flanigan M."/>
            <person name="Fosler C."/>
            <person name="Glodek A."/>
            <person name="Gu Z."/>
            <person name="Holt R.A."/>
            <person name="Jennings D."/>
            <person name="Kraft C.L."/>
            <person name="Lu F."/>
            <person name="Nguyen T."/>
            <person name="Nusskern D.R."/>
            <person name="Pfannkoch C.M."/>
            <person name="Sitter C."/>
            <person name="Sutton G.G."/>
            <person name="Venter J.C."/>
            <person name="Wang Z."/>
            <person name="Woodage T."/>
            <person name="Zheng X.H."/>
            <person name="Zhong F."/>
        </authorList>
    </citation>
    <scope>NUCLEOTIDE SEQUENCE [LARGE SCALE GENOMIC DNA]</scope>
    <source>
        <strain>BN</strain>
        <strain evidence="3">Sprague-Dawley</strain>
    </source>
</reference>
<dbReference type="EMBL" id="CH474029">
    <property type="protein sequence ID" value="EDL89207.1"/>
    <property type="molecule type" value="Genomic_DNA"/>
</dbReference>
<name>A6K8D6_RAT</name>
<evidence type="ECO:0000256" key="1">
    <source>
        <dbReference type="SAM" id="MobiDB-lite"/>
    </source>
</evidence>
<dbReference type="RGD" id="61860">
    <property type="gene designation" value="Gng7"/>
</dbReference>
<sequence>MVETWVPPQARKKTGMGTGDVEAGRSELQGLSQPQDGLKVSLGCMRPCLKDRNLSVLSHVPNTPDCFPLEAAVPAWPACVWSQPCFSALGQKLKSASLPTPPVPPPRVTHRPRTKWPLAPREGRMCWCSLCTS</sequence>
<dbReference type="AlphaFoldDB" id="A6K8D6"/>
<reference evidence="2" key="1">
    <citation type="journal article" date="2005" name="Genome Res.">
        <title>Gene and alternative splicing annotation with AIR.</title>
        <authorList>
            <person name="Florea L."/>
            <person name="Di Francesco V."/>
            <person name="Miller J."/>
            <person name="Turner R."/>
            <person name="Yao A."/>
            <person name="Harris M."/>
            <person name="Walenz B."/>
            <person name="Mobarry C."/>
            <person name="Merkulov G.V."/>
            <person name="Charlab R."/>
            <person name="Dew I."/>
            <person name="Deng Z."/>
            <person name="Istrail S."/>
            <person name="Li P."/>
            <person name="Sutton G."/>
        </authorList>
    </citation>
    <scope>NUCLEOTIDE SEQUENCE</scope>
    <source>
        <strain evidence="2">BN</strain>
    </source>
</reference>
<protein>
    <submittedName>
        <fullName evidence="2">Guanine nucleotide binding protein, gamma 7, isoform CRA_a</fullName>
    </submittedName>
</protein>
<organism evidence="2 3">
    <name type="scientific">Rattus norvegicus</name>
    <name type="common">Rat</name>
    <dbReference type="NCBI Taxonomy" id="10116"/>
    <lineage>
        <taxon>Eukaryota</taxon>
        <taxon>Metazoa</taxon>
        <taxon>Chordata</taxon>
        <taxon>Craniata</taxon>
        <taxon>Vertebrata</taxon>
        <taxon>Euteleostomi</taxon>
        <taxon>Mammalia</taxon>
        <taxon>Eutheria</taxon>
        <taxon>Euarchontoglires</taxon>
        <taxon>Glires</taxon>
        <taxon>Rodentia</taxon>
        <taxon>Myomorpha</taxon>
        <taxon>Muroidea</taxon>
        <taxon>Muridae</taxon>
        <taxon>Murinae</taxon>
        <taxon>Rattus</taxon>
    </lineage>
</organism>
<proteinExistence type="predicted"/>
<reference evidence="2" key="2">
    <citation type="submission" date="2005-07" db="EMBL/GenBank/DDBJ databases">
        <authorList>
            <person name="Mural R.J."/>
            <person name="Li P.W."/>
            <person name="Adams M.D."/>
            <person name="Amanatides P.G."/>
            <person name="Baden-Tillson H."/>
            <person name="Barnstead M."/>
            <person name="Chin S.H."/>
            <person name="Dew I."/>
            <person name="Evans C.A."/>
            <person name="Ferriera S."/>
            <person name="Flanigan M."/>
            <person name="Fosler C."/>
            <person name="Glodek A."/>
            <person name="Gu Z."/>
            <person name="Holt R.A."/>
            <person name="Jennings D."/>
            <person name="Kraft C.L."/>
            <person name="Lu F."/>
            <person name="Nguyen T."/>
            <person name="Nusskern D.R."/>
            <person name="Pfannkoch C.M."/>
            <person name="Sitter C."/>
            <person name="Sutton G.G."/>
            <person name="Venter J.C."/>
            <person name="Wang Z."/>
            <person name="Woodage T."/>
            <person name="Zheng X.H."/>
            <person name="Zhong F."/>
        </authorList>
    </citation>
    <scope>NUCLEOTIDE SEQUENCE</scope>
    <source>
        <strain evidence="2">BN</strain>
        <strain evidence="3">BN, Sprague-Dawley</strain>
    </source>
</reference>